<dbReference type="CDD" id="cd06170">
    <property type="entry name" value="LuxR_C_like"/>
    <property type="match status" value="1"/>
</dbReference>
<organism evidence="5 6">
    <name type="scientific">Actinotalea ferrariae CF5-4</name>
    <dbReference type="NCBI Taxonomy" id="948458"/>
    <lineage>
        <taxon>Bacteria</taxon>
        <taxon>Bacillati</taxon>
        <taxon>Actinomycetota</taxon>
        <taxon>Actinomycetes</taxon>
        <taxon>Micrococcales</taxon>
        <taxon>Cellulomonadaceae</taxon>
        <taxon>Actinotalea</taxon>
    </lineage>
</organism>
<dbReference type="PROSITE" id="PS50043">
    <property type="entry name" value="HTH_LUXR_2"/>
    <property type="match status" value="1"/>
</dbReference>
<evidence type="ECO:0000256" key="1">
    <source>
        <dbReference type="ARBA" id="ARBA00023125"/>
    </source>
</evidence>
<protein>
    <submittedName>
        <fullName evidence="5">LuxR family transcriptional regulator</fullName>
    </submittedName>
</protein>
<evidence type="ECO:0000256" key="2">
    <source>
        <dbReference type="PROSITE-ProRule" id="PRU00169"/>
    </source>
</evidence>
<dbReference type="GO" id="GO:0000160">
    <property type="term" value="P:phosphorelay signal transduction system"/>
    <property type="evidence" value="ECO:0007669"/>
    <property type="project" value="InterPro"/>
</dbReference>
<dbReference type="SUPFAM" id="SSF46894">
    <property type="entry name" value="C-terminal effector domain of the bipartite response regulators"/>
    <property type="match status" value="1"/>
</dbReference>
<dbReference type="SMART" id="SM00421">
    <property type="entry name" value="HTH_LUXR"/>
    <property type="match status" value="1"/>
</dbReference>
<dbReference type="AlphaFoldDB" id="A0A021VV34"/>
<proteinExistence type="predicted"/>
<name>A0A021VV34_9CELL</name>
<feature type="modified residue" description="4-aspartylphosphate" evidence="2">
    <location>
        <position position="70"/>
    </location>
</feature>
<dbReference type="InterPro" id="IPR039420">
    <property type="entry name" value="WalR-like"/>
</dbReference>
<dbReference type="PANTHER" id="PTHR43214">
    <property type="entry name" value="TWO-COMPONENT RESPONSE REGULATOR"/>
    <property type="match status" value="1"/>
</dbReference>
<keyword evidence="1" id="KW-0238">DNA-binding</keyword>
<dbReference type="EMBL" id="AXCW01000148">
    <property type="protein sequence ID" value="EYR62922.1"/>
    <property type="molecule type" value="Genomic_DNA"/>
</dbReference>
<dbReference type="Proteomes" id="UP000019753">
    <property type="component" value="Unassembled WGS sequence"/>
</dbReference>
<dbReference type="SMART" id="SM00448">
    <property type="entry name" value="REC"/>
    <property type="match status" value="1"/>
</dbReference>
<evidence type="ECO:0000259" key="4">
    <source>
        <dbReference type="PROSITE" id="PS50110"/>
    </source>
</evidence>
<dbReference type="GO" id="GO:0003677">
    <property type="term" value="F:DNA binding"/>
    <property type="evidence" value="ECO:0007669"/>
    <property type="project" value="UniProtKB-KW"/>
</dbReference>
<accession>A0A021VV34</accession>
<dbReference type="SUPFAM" id="SSF52172">
    <property type="entry name" value="CheY-like"/>
    <property type="match status" value="1"/>
</dbReference>
<evidence type="ECO:0000313" key="5">
    <source>
        <dbReference type="EMBL" id="EYR62922.1"/>
    </source>
</evidence>
<dbReference type="InterPro" id="IPR016032">
    <property type="entry name" value="Sig_transdc_resp-reg_C-effctor"/>
</dbReference>
<dbReference type="Pfam" id="PF00072">
    <property type="entry name" value="Response_reg"/>
    <property type="match status" value="1"/>
</dbReference>
<dbReference type="Pfam" id="PF00196">
    <property type="entry name" value="GerE"/>
    <property type="match status" value="1"/>
</dbReference>
<dbReference type="Gene3D" id="3.40.50.2300">
    <property type="match status" value="1"/>
</dbReference>
<dbReference type="PRINTS" id="PR00038">
    <property type="entry name" value="HTHLUXR"/>
</dbReference>
<keyword evidence="2" id="KW-0597">Phosphoprotein</keyword>
<sequence>MDAPSAADLPARSEPRVQRVLVVDDHRTFAELLARALCDEPDLECVGDAQSASSARLQVDLLRPDIVVTDVDLGKDAEDGIALTRSLTASHPDLLVVVLSALADGELVRRAAAAGAVGVVPKDGSVGELLDVLRRVRRGDLVLHPELLSFLLTETDRSRAADDLTPREHDVLELLADGLDARAIARELGISVHTCRGYVKSLLVKLDAHTQLEAVVAASRRGLTRVGRT</sequence>
<dbReference type="RefSeq" id="WP_216699445.1">
    <property type="nucleotide sequence ID" value="NZ_AXCW01000148.1"/>
</dbReference>
<keyword evidence="6" id="KW-1185">Reference proteome</keyword>
<gene>
    <name evidence="5" type="ORF">N866_04235</name>
</gene>
<feature type="domain" description="Response regulatory" evidence="4">
    <location>
        <begin position="19"/>
        <end position="137"/>
    </location>
</feature>
<evidence type="ECO:0000259" key="3">
    <source>
        <dbReference type="PROSITE" id="PS50043"/>
    </source>
</evidence>
<evidence type="ECO:0000313" key="6">
    <source>
        <dbReference type="Proteomes" id="UP000019753"/>
    </source>
</evidence>
<dbReference type="InterPro" id="IPR011006">
    <property type="entry name" value="CheY-like_superfamily"/>
</dbReference>
<feature type="domain" description="HTH luxR-type" evidence="3">
    <location>
        <begin position="157"/>
        <end position="222"/>
    </location>
</feature>
<dbReference type="PROSITE" id="PS50110">
    <property type="entry name" value="RESPONSE_REGULATORY"/>
    <property type="match status" value="1"/>
</dbReference>
<dbReference type="InterPro" id="IPR000792">
    <property type="entry name" value="Tscrpt_reg_LuxR_C"/>
</dbReference>
<comment type="caution">
    <text evidence="5">The sequence shown here is derived from an EMBL/GenBank/DDBJ whole genome shotgun (WGS) entry which is preliminary data.</text>
</comment>
<dbReference type="InterPro" id="IPR001789">
    <property type="entry name" value="Sig_transdc_resp-reg_receiver"/>
</dbReference>
<dbReference type="GO" id="GO:0006355">
    <property type="term" value="P:regulation of DNA-templated transcription"/>
    <property type="evidence" value="ECO:0007669"/>
    <property type="project" value="InterPro"/>
</dbReference>
<reference evidence="5 6" key="1">
    <citation type="submission" date="2014-01" db="EMBL/GenBank/DDBJ databases">
        <title>Actinotalea ferrariae CF5-4.</title>
        <authorList>
            <person name="Chen F."/>
            <person name="Li Y."/>
            <person name="Wang G."/>
        </authorList>
    </citation>
    <scope>NUCLEOTIDE SEQUENCE [LARGE SCALE GENOMIC DNA]</scope>
    <source>
        <strain evidence="5 6">CF5-4</strain>
    </source>
</reference>